<gene>
    <name evidence="1" type="ORF">ACJIZ3_009511</name>
</gene>
<accession>A0ABD3TE70</accession>
<sequence>MKRKYASESPLKKQKYLFFFFFFRVRRLLVSIDR</sequence>
<evidence type="ECO:0000313" key="1">
    <source>
        <dbReference type="EMBL" id="KAL3834775.1"/>
    </source>
</evidence>
<proteinExistence type="predicted"/>
<comment type="caution">
    <text evidence="1">The sequence shown here is derived from an EMBL/GenBank/DDBJ whole genome shotgun (WGS) entry which is preliminary data.</text>
</comment>
<reference evidence="1 2" key="1">
    <citation type="submission" date="2024-12" db="EMBL/GenBank/DDBJ databases">
        <title>The unique morphological basis and parallel evolutionary history of personate flowers in Penstemon.</title>
        <authorList>
            <person name="Depatie T.H."/>
            <person name="Wessinger C.A."/>
        </authorList>
    </citation>
    <scope>NUCLEOTIDE SEQUENCE [LARGE SCALE GENOMIC DNA]</scope>
    <source>
        <strain evidence="1">WTNN_2</strain>
        <tissue evidence="1">Leaf</tissue>
    </source>
</reference>
<dbReference type="Proteomes" id="UP001634393">
    <property type="component" value="Unassembled WGS sequence"/>
</dbReference>
<name>A0ABD3TE70_9LAMI</name>
<evidence type="ECO:0008006" key="3">
    <source>
        <dbReference type="Google" id="ProtNLM"/>
    </source>
</evidence>
<keyword evidence="2" id="KW-1185">Reference proteome</keyword>
<dbReference type="EMBL" id="JBJXBP010000004">
    <property type="protein sequence ID" value="KAL3834775.1"/>
    <property type="molecule type" value="Genomic_DNA"/>
</dbReference>
<organism evidence="1 2">
    <name type="scientific">Penstemon smallii</name>
    <dbReference type="NCBI Taxonomy" id="265156"/>
    <lineage>
        <taxon>Eukaryota</taxon>
        <taxon>Viridiplantae</taxon>
        <taxon>Streptophyta</taxon>
        <taxon>Embryophyta</taxon>
        <taxon>Tracheophyta</taxon>
        <taxon>Spermatophyta</taxon>
        <taxon>Magnoliopsida</taxon>
        <taxon>eudicotyledons</taxon>
        <taxon>Gunneridae</taxon>
        <taxon>Pentapetalae</taxon>
        <taxon>asterids</taxon>
        <taxon>lamiids</taxon>
        <taxon>Lamiales</taxon>
        <taxon>Plantaginaceae</taxon>
        <taxon>Cheloneae</taxon>
        <taxon>Penstemon</taxon>
    </lineage>
</organism>
<protein>
    <recommendedName>
        <fullName evidence="3">Ribosomal protein L32</fullName>
    </recommendedName>
</protein>
<dbReference type="AlphaFoldDB" id="A0ABD3TE70"/>
<evidence type="ECO:0000313" key="2">
    <source>
        <dbReference type="Proteomes" id="UP001634393"/>
    </source>
</evidence>